<dbReference type="EMBL" id="UFVD01000001">
    <property type="protein sequence ID" value="SUX10919.1"/>
    <property type="molecule type" value="Genomic_DNA"/>
</dbReference>
<proteinExistence type="inferred from homology"/>
<keyword evidence="5 9" id="KW-0269">Exonuclease</keyword>
<evidence type="ECO:0000259" key="8">
    <source>
        <dbReference type="Pfam" id="PF17768"/>
    </source>
</evidence>
<dbReference type="InterPro" id="IPR004610">
    <property type="entry name" value="RecJ"/>
</dbReference>
<dbReference type="PANTHER" id="PTHR30255">
    <property type="entry name" value="SINGLE-STRANDED-DNA-SPECIFIC EXONUCLEASE RECJ"/>
    <property type="match status" value="1"/>
</dbReference>
<feature type="domain" description="RecJ OB" evidence="8">
    <location>
        <begin position="420"/>
        <end position="519"/>
    </location>
</feature>
<evidence type="ECO:0000256" key="3">
    <source>
        <dbReference type="ARBA" id="ARBA00022722"/>
    </source>
</evidence>
<dbReference type="OrthoDB" id="9809852at2"/>
<sequence>MLSKNDVKNILEQRFSSDIHKKMSDIPLPCELKDIYKAATRIKIAIENNEKIVIVGDYDVDGVVSSVIVSDFFDFLGVNYETKIPNRFTDGYGLNPQMLTNIKANLIITVDNGISANEAAEICLKKGIDLIITDHHVPPPILPKAYAIVNPKQSDCTFPTCEICGAEVAWYLIGALKEVCGVKYDMGSFLDMLCMAIISDMMELRDINRIIVKNGLTRLNNSKRACFNAIKTYFSKDEFKFDDISFLIDPLINSAGRMNDAMFSYKFLKSKNIDEALHFLDEIINFNNSRKEEEKNLLENSLSDINQNDNIIVVWGENWHEGVIGIVASRLTKKYKKPAIVFSIDGNRAKGSARSVGKFNILDLISTQKDILCTFGGHKGAAGLVIESFNLNTFKERINDACEKYDMDIFHNANEVLGFLDHNDIDYELLEILEHFEPYGQKNPRPYFRINNAFVKNIKKIGKVKNHLKIIIQMDNKSYEVLFYNYTFCPKVGEYIDIIFSISKNKFRGVITPQLLVVDIKPSIN</sequence>
<dbReference type="PANTHER" id="PTHR30255:SF2">
    <property type="entry name" value="SINGLE-STRANDED-DNA-SPECIFIC EXONUCLEASE RECJ"/>
    <property type="match status" value="1"/>
</dbReference>
<dbReference type="GO" id="GO:0003676">
    <property type="term" value="F:nucleic acid binding"/>
    <property type="evidence" value="ECO:0007669"/>
    <property type="project" value="InterPro"/>
</dbReference>
<evidence type="ECO:0000259" key="7">
    <source>
        <dbReference type="Pfam" id="PF02272"/>
    </source>
</evidence>
<evidence type="ECO:0000256" key="2">
    <source>
        <dbReference type="ARBA" id="ARBA00019841"/>
    </source>
</evidence>
<dbReference type="Pfam" id="PF02272">
    <property type="entry name" value="DHHA1"/>
    <property type="match status" value="1"/>
</dbReference>
<keyword evidence="10" id="KW-1185">Reference proteome</keyword>
<feature type="domain" description="DDH" evidence="6">
    <location>
        <begin position="51"/>
        <end position="197"/>
    </location>
</feature>
<comment type="similarity">
    <text evidence="1">Belongs to the RecJ family.</text>
</comment>
<evidence type="ECO:0000256" key="4">
    <source>
        <dbReference type="ARBA" id="ARBA00022801"/>
    </source>
</evidence>
<dbReference type="Gene3D" id="3.10.310.30">
    <property type="match status" value="1"/>
</dbReference>
<feature type="domain" description="DHHA1" evidence="7">
    <location>
        <begin position="308"/>
        <end position="403"/>
    </location>
</feature>
<dbReference type="InterPro" id="IPR003156">
    <property type="entry name" value="DHHA1_dom"/>
</dbReference>
<dbReference type="AlphaFoldDB" id="A0A381DJQ8"/>
<accession>A0A381DJQ8</accession>
<protein>
    <recommendedName>
        <fullName evidence="2">Single-stranded-DNA-specific exonuclease RecJ</fullName>
    </recommendedName>
</protein>
<dbReference type="STRING" id="32024.GCA_000788295_01422"/>
<dbReference type="Proteomes" id="UP000254920">
    <property type="component" value="Unassembled WGS sequence"/>
</dbReference>
<keyword evidence="3" id="KW-0540">Nuclease</keyword>
<dbReference type="Pfam" id="PF01368">
    <property type="entry name" value="DHH"/>
    <property type="match status" value="1"/>
</dbReference>
<evidence type="ECO:0000256" key="1">
    <source>
        <dbReference type="ARBA" id="ARBA00005915"/>
    </source>
</evidence>
<dbReference type="RefSeq" id="WP_089183262.1">
    <property type="nucleotide sequence ID" value="NZ_CP043427.1"/>
</dbReference>
<dbReference type="Pfam" id="PF17768">
    <property type="entry name" value="RecJ_OB"/>
    <property type="match status" value="1"/>
</dbReference>
<dbReference type="InterPro" id="IPR038763">
    <property type="entry name" value="DHH_sf"/>
</dbReference>
<keyword evidence="4 9" id="KW-0378">Hydrolase</keyword>
<dbReference type="InterPro" id="IPR051673">
    <property type="entry name" value="SSDNA_exonuclease_RecJ"/>
</dbReference>
<dbReference type="GO" id="GO:0006310">
    <property type="term" value="P:DNA recombination"/>
    <property type="evidence" value="ECO:0007669"/>
    <property type="project" value="InterPro"/>
</dbReference>
<dbReference type="GeneID" id="93091551"/>
<name>A0A381DJQ8_9BACT</name>
<gene>
    <name evidence="9" type="primary">recJ</name>
    <name evidence="9" type="ORF">NCTC12475_01131</name>
</gene>
<evidence type="ECO:0000313" key="10">
    <source>
        <dbReference type="Proteomes" id="UP000254920"/>
    </source>
</evidence>
<dbReference type="GO" id="GO:0008409">
    <property type="term" value="F:5'-3' exonuclease activity"/>
    <property type="evidence" value="ECO:0007669"/>
    <property type="project" value="InterPro"/>
</dbReference>
<dbReference type="InterPro" id="IPR001667">
    <property type="entry name" value="DDH_dom"/>
</dbReference>
<evidence type="ECO:0000313" key="9">
    <source>
        <dbReference type="EMBL" id="SUX10919.1"/>
    </source>
</evidence>
<evidence type="ECO:0000256" key="5">
    <source>
        <dbReference type="ARBA" id="ARBA00022839"/>
    </source>
</evidence>
<dbReference type="NCBIfam" id="TIGR00644">
    <property type="entry name" value="recJ"/>
    <property type="match status" value="1"/>
</dbReference>
<dbReference type="Gene3D" id="3.90.1640.30">
    <property type="match status" value="1"/>
</dbReference>
<dbReference type="InterPro" id="IPR041122">
    <property type="entry name" value="RecJ_OB"/>
</dbReference>
<evidence type="ECO:0000259" key="6">
    <source>
        <dbReference type="Pfam" id="PF01368"/>
    </source>
</evidence>
<reference evidence="9 10" key="1">
    <citation type="submission" date="2018-06" db="EMBL/GenBank/DDBJ databases">
        <authorList>
            <consortium name="Pathogen Informatics"/>
            <person name="Doyle S."/>
        </authorList>
    </citation>
    <scope>NUCLEOTIDE SEQUENCE [LARGE SCALE GENOMIC DNA]</scope>
    <source>
        <strain evidence="9 10">NCTC12475</strain>
    </source>
</reference>
<organism evidence="9 10">
    <name type="scientific">Campylobacter sputorum subsp. sputorum</name>
    <dbReference type="NCBI Taxonomy" id="32024"/>
    <lineage>
        <taxon>Bacteria</taxon>
        <taxon>Pseudomonadati</taxon>
        <taxon>Campylobacterota</taxon>
        <taxon>Epsilonproteobacteria</taxon>
        <taxon>Campylobacterales</taxon>
        <taxon>Campylobacteraceae</taxon>
        <taxon>Campylobacter</taxon>
    </lineage>
</organism>
<dbReference type="GO" id="GO:0006281">
    <property type="term" value="P:DNA repair"/>
    <property type="evidence" value="ECO:0007669"/>
    <property type="project" value="InterPro"/>
</dbReference>
<dbReference type="SUPFAM" id="SSF64182">
    <property type="entry name" value="DHH phosphoesterases"/>
    <property type="match status" value="1"/>
</dbReference>